<evidence type="ECO:0000256" key="1">
    <source>
        <dbReference type="SAM" id="MobiDB-lite"/>
    </source>
</evidence>
<sequence>MEQRGNKGRIPYVLRQTKQDTTRGLQQRSKRFGRKEHLGEGHNRERYSTL</sequence>
<evidence type="ECO:0000313" key="2">
    <source>
        <dbReference type="EMBL" id="KIK18001.1"/>
    </source>
</evidence>
<keyword evidence="3" id="KW-1185">Reference proteome</keyword>
<dbReference type="Proteomes" id="UP000054018">
    <property type="component" value="Unassembled WGS sequence"/>
</dbReference>
<protein>
    <submittedName>
        <fullName evidence="2">Uncharacterized protein</fullName>
    </submittedName>
</protein>
<reference evidence="2 3" key="1">
    <citation type="submission" date="2014-04" db="EMBL/GenBank/DDBJ databases">
        <authorList>
            <consortium name="DOE Joint Genome Institute"/>
            <person name="Kuo A."/>
            <person name="Kohler A."/>
            <person name="Costa M.D."/>
            <person name="Nagy L.G."/>
            <person name="Floudas D."/>
            <person name="Copeland A."/>
            <person name="Barry K.W."/>
            <person name="Cichocki N."/>
            <person name="Veneault-Fourrey C."/>
            <person name="LaButti K."/>
            <person name="Lindquist E.A."/>
            <person name="Lipzen A."/>
            <person name="Lundell T."/>
            <person name="Morin E."/>
            <person name="Murat C."/>
            <person name="Sun H."/>
            <person name="Tunlid A."/>
            <person name="Henrissat B."/>
            <person name="Grigoriev I.V."/>
            <person name="Hibbett D.S."/>
            <person name="Martin F."/>
            <person name="Nordberg H.P."/>
            <person name="Cantor M.N."/>
            <person name="Hua S.X."/>
        </authorList>
    </citation>
    <scope>NUCLEOTIDE SEQUENCE [LARGE SCALE GENOMIC DNA]</scope>
    <source>
        <strain evidence="2 3">441</strain>
    </source>
</reference>
<dbReference type="EMBL" id="KN833814">
    <property type="protein sequence ID" value="KIK18001.1"/>
    <property type="molecule type" value="Genomic_DNA"/>
</dbReference>
<evidence type="ECO:0000313" key="3">
    <source>
        <dbReference type="Proteomes" id="UP000054018"/>
    </source>
</evidence>
<feature type="compositionally biased region" description="Basic and acidic residues" evidence="1">
    <location>
        <begin position="35"/>
        <end position="50"/>
    </location>
</feature>
<name>A0A0C9YMT1_9AGAM</name>
<feature type="region of interest" description="Disordered" evidence="1">
    <location>
        <begin position="1"/>
        <end position="50"/>
    </location>
</feature>
<proteinExistence type="predicted"/>
<gene>
    <name evidence="2" type="ORF">PISMIDRAFT_684564</name>
</gene>
<feature type="non-terminal residue" evidence="2">
    <location>
        <position position="1"/>
    </location>
</feature>
<accession>A0A0C9YMT1</accession>
<dbReference type="AlphaFoldDB" id="A0A0C9YMT1"/>
<dbReference type="HOGENOM" id="CLU_3129881_0_0_1"/>
<reference evidence="3" key="2">
    <citation type="submission" date="2015-01" db="EMBL/GenBank/DDBJ databases">
        <title>Evolutionary Origins and Diversification of the Mycorrhizal Mutualists.</title>
        <authorList>
            <consortium name="DOE Joint Genome Institute"/>
            <consortium name="Mycorrhizal Genomics Consortium"/>
            <person name="Kohler A."/>
            <person name="Kuo A."/>
            <person name="Nagy L.G."/>
            <person name="Floudas D."/>
            <person name="Copeland A."/>
            <person name="Barry K.W."/>
            <person name="Cichocki N."/>
            <person name="Veneault-Fourrey C."/>
            <person name="LaButti K."/>
            <person name="Lindquist E.A."/>
            <person name="Lipzen A."/>
            <person name="Lundell T."/>
            <person name="Morin E."/>
            <person name="Murat C."/>
            <person name="Riley R."/>
            <person name="Ohm R."/>
            <person name="Sun H."/>
            <person name="Tunlid A."/>
            <person name="Henrissat B."/>
            <person name="Grigoriev I.V."/>
            <person name="Hibbett D.S."/>
            <person name="Martin F."/>
        </authorList>
    </citation>
    <scope>NUCLEOTIDE SEQUENCE [LARGE SCALE GENOMIC DNA]</scope>
    <source>
        <strain evidence="3">441</strain>
    </source>
</reference>
<feature type="non-terminal residue" evidence="2">
    <location>
        <position position="50"/>
    </location>
</feature>
<organism evidence="2 3">
    <name type="scientific">Pisolithus microcarpus 441</name>
    <dbReference type="NCBI Taxonomy" id="765257"/>
    <lineage>
        <taxon>Eukaryota</taxon>
        <taxon>Fungi</taxon>
        <taxon>Dikarya</taxon>
        <taxon>Basidiomycota</taxon>
        <taxon>Agaricomycotina</taxon>
        <taxon>Agaricomycetes</taxon>
        <taxon>Agaricomycetidae</taxon>
        <taxon>Boletales</taxon>
        <taxon>Sclerodermatineae</taxon>
        <taxon>Pisolithaceae</taxon>
        <taxon>Pisolithus</taxon>
    </lineage>
</organism>